<dbReference type="InterPro" id="IPR050360">
    <property type="entry name" value="MFS_Sugar_Transporters"/>
</dbReference>
<dbReference type="SUPFAM" id="SSF103473">
    <property type="entry name" value="MFS general substrate transporter"/>
    <property type="match status" value="1"/>
</dbReference>
<keyword evidence="4 8" id="KW-0812">Transmembrane</keyword>
<evidence type="ECO:0000259" key="9">
    <source>
        <dbReference type="PROSITE" id="PS50850"/>
    </source>
</evidence>
<reference evidence="11" key="1">
    <citation type="submission" date="2017-01" db="EMBL/GenBank/DDBJ databases">
        <title>Comparative genomics of anhydrobiosis in the tardigrade Hypsibius dujardini.</title>
        <authorList>
            <person name="Yoshida Y."/>
            <person name="Koutsovoulos G."/>
            <person name="Laetsch D."/>
            <person name="Stevens L."/>
            <person name="Kumar S."/>
            <person name="Horikawa D."/>
            <person name="Ishino K."/>
            <person name="Komine S."/>
            <person name="Tomita M."/>
            <person name="Blaxter M."/>
            <person name="Arakawa K."/>
        </authorList>
    </citation>
    <scope>NUCLEOTIDE SEQUENCE [LARGE SCALE GENOMIC DNA]</scope>
    <source>
        <strain evidence="11">Z151</strain>
    </source>
</reference>
<feature type="transmembrane region" description="Helical" evidence="8">
    <location>
        <begin position="62"/>
        <end position="82"/>
    </location>
</feature>
<dbReference type="OrthoDB" id="6612291at2759"/>
<keyword evidence="6 8" id="KW-0472">Membrane</keyword>
<evidence type="ECO:0000256" key="6">
    <source>
        <dbReference type="ARBA" id="ARBA00023136"/>
    </source>
</evidence>
<accession>A0A1W0XDA3</accession>
<feature type="transmembrane region" description="Helical" evidence="8">
    <location>
        <begin position="306"/>
        <end position="327"/>
    </location>
</feature>
<dbReference type="NCBIfam" id="TIGR00879">
    <property type="entry name" value="SP"/>
    <property type="match status" value="1"/>
</dbReference>
<feature type="transmembrane region" description="Helical" evidence="8">
    <location>
        <begin position="363"/>
        <end position="389"/>
    </location>
</feature>
<protein>
    <submittedName>
        <fullName evidence="10">Hexose transporter 2</fullName>
    </submittedName>
</protein>
<evidence type="ECO:0000256" key="7">
    <source>
        <dbReference type="RuleBase" id="RU003346"/>
    </source>
</evidence>
<dbReference type="InterPro" id="IPR003663">
    <property type="entry name" value="Sugar/inositol_transpt"/>
</dbReference>
<dbReference type="GO" id="GO:0016020">
    <property type="term" value="C:membrane"/>
    <property type="evidence" value="ECO:0007669"/>
    <property type="project" value="UniProtKB-SubCell"/>
</dbReference>
<evidence type="ECO:0000256" key="5">
    <source>
        <dbReference type="ARBA" id="ARBA00022989"/>
    </source>
</evidence>
<dbReference type="AlphaFoldDB" id="A0A1W0XDA3"/>
<comment type="similarity">
    <text evidence="2 7">Belongs to the major facilitator superfamily. Sugar transporter (TC 2.A.1.1) family.</text>
</comment>
<organism evidence="10 11">
    <name type="scientific">Hypsibius exemplaris</name>
    <name type="common">Freshwater tardigrade</name>
    <dbReference type="NCBI Taxonomy" id="2072580"/>
    <lineage>
        <taxon>Eukaryota</taxon>
        <taxon>Metazoa</taxon>
        <taxon>Ecdysozoa</taxon>
        <taxon>Tardigrada</taxon>
        <taxon>Eutardigrada</taxon>
        <taxon>Parachela</taxon>
        <taxon>Hypsibioidea</taxon>
        <taxon>Hypsibiidae</taxon>
        <taxon>Hypsibius</taxon>
    </lineage>
</organism>
<evidence type="ECO:0000256" key="2">
    <source>
        <dbReference type="ARBA" id="ARBA00010992"/>
    </source>
</evidence>
<evidence type="ECO:0000256" key="4">
    <source>
        <dbReference type="ARBA" id="ARBA00022692"/>
    </source>
</evidence>
<dbReference type="PROSITE" id="PS50850">
    <property type="entry name" value="MFS"/>
    <property type="match status" value="1"/>
</dbReference>
<dbReference type="Proteomes" id="UP000192578">
    <property type="component" value="Unassembled WGS sequence"/>
</dbReference>
<feature type="transmembrane region" description="Helical" evidence="8">
    <location>
        <begin position="89"/>
        <end position="113"/>
    </location>
</feature>
<comment type="subcellular location">
    <subcellularLocation>
        <location evidence="1">Membrane</location>
        <topology evidence="1">Multi-pass membrane protein</topology>
    </subcellularLocation>
</comment>
<dbReference type="EMBL" id="MTYJ01000002">
    <property type="protein sequence ID" value="OQV25459.1"/>
    <property type="molecule type" value="Genomic_DNA"/>
</dbReference>
<dbReference type="InterPro" id="IPR005828">
    <property type="entry name" value="MFS_sugar_transport-like"/>
</dbReference>
<evidence type="ECO:0000313" key="10">
    <source>
        <dbReference type="EMBL" id="OQV25459.1"/>
    </source>
</evidence>
<dbReference type="Gene3D" id="1.20.1250.20">
    <property type="entry name" value="MFS general substrate transporter like domains"/>
    <property type="match status" value="1"/>
</dbReference>
<dbReference type="PANTHER" id="PTHR48022">
    <property type="entry name" value="PLASTIDIC GLUCOSE TRANSPORTER 4"/>
    <property type="match status" value="1"/>
</dbReference>
<feature type="transmembrane region" description="Helical" evidence="8">
    <location>
        <begin position="119"/>
        <end position="137"/>
    </location>
</feature>
<dbReference type="Pfam" id="PF00083">
    <property type="entry name" value="Sugar_tr"/>
    <property type="match status" value="1"/>
</dbReference>
<name>A0A1W0XDA3_HYPEX</name>
<gene>
    <name evidence="10" type="ORF">BV898_00400</name>
</gene>
<dbReference type="GO" id="GO:0005351">
    <property type="term" value="F:carbohydrate:proton symporter activity"/>
    <property type="evidence" value="ECO:0007669"/>
    <property type="project" value="TreeGrafter"/>
</dbReference>
<dbReference type="InterPro" id="IPR020846">
    <property type="entry name" value="MFS_dom"/>
</dbReference>
<dbReference type="PANTHER" id="PTHR48022:SF2">
    <property type="entry name" value="PLASTIDIC GLUCOSE TRANSPORTER 4"/>
    <property type="match status" value="1"/>
</dbReference>
<keyword evidence="5 8" id="KW-1133">Transmembrane helix</keyword>
<feature type="transmembrane region" description="Helical" evidence="8">
    <location>
        <begin position="268"/>
        <end position="291"/>
    </location>
</feature>
<dbReference type="InterPro" id="IPR036259">
    <property type="entry name" value="MFS_trans_sf"/>
</dbReference>
<sequence>MGKFYNYLVAVASAMGGFLFGYEIGIIDQVLHMEGFGLIFGLKEKLQNTTIDTAQNPEVTGWITSTFLLGCVVGAAVSGVLTDSIGRRFSILIGSLLFVIGGAMQTGASVIGVLYAGRVVSGGGVGLMSAAVPLYIAETAPTETRGRLISIYQLMVTFGILIASCVNAAILSTLTGELEWRLAMGMQIIPAAILLLLIIILPFSPRWLVAKKRDAEALTVLARLRNAPEKSEVVQTEFRGIKQEQDEEDAAGSVSWLELLQKGVRMRVFLGSMLQLFQQWTGINVILYYAATLFTNMGFSMTDSSVTFVVVNAAINFIATFPGMWLVERIGRTKLMIGGGLLMGLSHCLICLFIGLTPRLPSLSWGAVIFIYVFTIAFAASWGPVVWVYQSEIFPINCRAKGTSICTISNWAWNAIIAKITPIFFRQISFYTYLIFGGMGFVMAAFVFFFVPETEGKSMEEMDKVFGRVPQTKASLEKDIPLRGFENFAAMRELDNLPAEKYRE</sequence>
<evidence type="ECO:0000256" key="8">
    <source>
        <dbReference type="SAM" id="Phobius"/>
    </source>
</evidence>
<feature type="transmembrane region" description="Helical" evidence="8">
    <location>
        <begin position="339"/>
        <end position="357"/>
    </location>
</feature>
<feature type="transmembrane region" description="Helical" evidence="8">
    <location>
        <begin position="182"/>
        <end position="203"/>
    </location>
</feature>
<evidence type="ECO:0000313" key="11">
    <source>
        <dbReference type="Proteomes" id="UP000192578"/>
    </source>
</evidence>
<dbReference type="FunFam" id="1.20.1250.20:FF:000134">
    <property type="entry name" value="MFS sugar transporter protein"/>
    <property type="match status" value="1"/>
</dbReference>
<dbReference type="PRINTS" id="PR00171">
    <property type="entry name" value="SUGRTRNSPORT"/>
</dbReference>
<feature type="transmembrane region" description="Helical" evidence="8">
    <location>
        <begin position="430"/>
        <end position="451"/>
    </location>
</feature>
<evidence type="ECO:0000256" key="3">
    <source>
        <dbReference type="ARBA" id="ARBA00022448"/>
    </source>
</evidence>
<evidence type="ECO:0000256" key="1">
    <source>
        <dbReference type="ARBA" id="ARBA00004141"/>
    </source>
</evidence>
<feature type="transmembrane region" description="Helical" evidence="8">
    <location>
        <begin position="7"/>
        <end position="27"/>
    </location>
</feature>
<keyword evidence="11" id="KW-1185">Reference proteome</keyword>
<feature type="domain" description="Major facilitator superfamily (MFS) profile" evidence="9">
    <location>
        <begin position="9"/>
        <end position="455"/>
    </location>
</feature>
<proteinExistence type="inferred from homology"/>
<feature type="transmembrane region" description="Helical" evidence="8">
    <location>
        <begin position="149"/>
        <end position="170"/>
    </location>
</feature>
<keyword evidence="3 7" id="KW-0813">Transport</keyword>
<comment type="caution">
    <text evidence="10">The sequence shown here is derived from an EMBL/GenBank/DDBJ whole genome shotgun (WGS) entry which is preliminary data.</text>
</comment>